<evidence type="ECO:0000256" key="8">
    <source>
        <dbReference type="ARBA" id="ARBA00023012"/>
    </source>
</evidence>
<dbReference type="InterPro" id="IPR003594">
    <property type="entry name" value="HATPase_dom"/>
</dbReference>
<dbReference type="InterPro" id="IPR036890">
    <property type="entry name" value="HATPase_C_sf"/>
</dbReference>
<dbReference type="InterPro" id="IPR005467">
    <property type="entry name" value="His_kinase_dom"/>
</dbReference>
<dbReference type="SUPFAM" id="SSF55874">
    <property type="entry name" value="ATPase domain of HSP90 chaperone/DNA topoisomerase II/histidine kinase"/>
    <property type="match status" value="1"/>
</dbReference>
<dbReference type="Proteomes" id="UP000598271">
    <property type="component" value="Unassembled WGS sequence"/>
</dbReference>
<evidence type="ECO:0000256" key="10">
    <source>
        <dbReference type="SAM" id="Phobius"/>
    </source>
</evidence>
<keyword evidence="10" id="KW-0812">Transmembrane</keyword>
<evidence type="ECO:0000256" key="2">
    <source>
        <dbReference type="ARBA" id="ARBA00012438"/>
    </source>
</evidence>
<feature type="repeat" description="TPR" evidence="9">
    <location>
        <begin position="124"/>
        <end position="157"/>
    </location>
</feature>
<keyword evidence="9" id="KW-0802">TPR repeat</keyword>
<feature type="repeat" description="TPR" evidence="9">
    <location>
        <begin position="164"/>
        <end position="197"/>
    </location>
</feature>
<dbReference type="Pfam" id="PF07730">
    <property type="entry name" value="HisKA_3"/>
    <property type="match status" value="1"/>
</dbReference>
<evidence type="ECO:0000256" key="9">
    <source>
        <dbReference type="PROSITE-ProRule" id="PRU00339"/>
    </source>
</evidence>
<evidence type="ECO:0000256" key="7">
    <source>
        <dbReference type="ARBA" id="ARBA00022840"/>
    </source>
</evidence>
<dbReference type="PANTHER" id="PTHR24421">
    <property type="entry name" value="NITRATE/NITRITE SENSOR PROTEIN NARX-RELATED"/>
    <property type="match status" value="1"/>
</dbReference>
<dbReference type="InterPro" id="IPR019734">
    <property type="entry name" value="TPR_rpt"/>
</dbReference>
<dbReference type="Gene3D" id="1.20.5.1930">
    <property type="match status" value="1"/>
</dbReference>
<dbReference type="EMBL" id="BMXF01000004">
    <property type="protein sequence ID" value="GHB80840.1"/>
    <property type="molecule type" value="Genomic_DNA"/>
</dbReference>
<dbReference type="InterPro" id="IPR050482">
    <property type="entry name" value="Sensor_HK_TwoCompSys"/>
</dbReference>
<dbReference type="AlphaFoldDB" id="A0A8J3DDN9"/>
<name>A0A8J3DDN9_9BACT</name>
<keyword evidence="10" id="KW-0472">Membrane</keyword>
<keyword evidence="5" id="KW-0547">Nucleotide-binding</keyword>
<dbReference type="Pfam" id="PF02518">
    <property type="entry name" value="HATPase_c"/>
    <property type="match status" value="1"/>
</dbReference>
<evidence type="ECO:0000313" key="12">
    <source>
        <dbReference type="EMBL" id="GHB80840.1"/>
    </source>
</evidence>
<sequence>MRSAIILLIIVAGGGFFALKSKADTPIAAIKYWENEPKSPLRDTTLIRLYARQSASASNLDSSIFWLQKGFKIAFRNRSNHWLAFTHNRIGTTYLEKGVNFKAIEYLFRGVQYAEMAKSVNEQVYAWDHIGDCYANLKSYEKAISAEKKVIELYIKKNNLPGQMRAMIDLGAAYRENEQPEEAISILQQSLEISSGLEYSNDRADAYFNLAATFLKQQDYTEAERYGLLALDAEDDGKGRPNAELLSLLSLINSSNAKPAKALEFAERAEYYLIYESPVMRERAAFNLFKAYKAFGDSEKALLWHEKFIQLRENNRAETQNKRIEVLRYEYDAQQRESQLQAMIDDMTRQAYLRNALILGILIFLGLALALGYSNRLLVKRRRELDLSNLQLTQVGKMLKQTNATLEDRVAARTNELRVANHNLTRKNHEIQEALFRGQSIERERVASELHNNLGSLLSGVKWRLESVELESFTPDEKKQYQSVVSLITDAYNQVRHISHNLLPSILEKQGLVPALEKLIADLNRSGRATFELVRPEDITINDKRISFELYSCVLELINNILKHANASHVAIELVKTDLYFVLMVTDDGHGIDQEKLFVSGKGLENIRQRMNSLNGSFAIRSLRNRKGTTVTLRAPRKQQRTEV</sequence>
<dbReference type="SMART" id="SM00028">
    <property type="entry name" value="TPR"/>
    <property type="match status" value="5"/>
</dbReference>
<accession>A0A8J3DDN9</accession>
<dbReference type="SUPFAM" id="SSF48452">
    <property type="entry name" value="TPR-like"/>
    <property type="match status" value="2"/>
</dbReference>
<evidence type="ECO:0000313" key="13">
    <source>
        <dbReference type="Proteomes" id="UP000598271"/>
    </source>
</evidence>
<dbReference type="CDD" id="cd16917">
    <property type="entry name" value="HATPase_UhpB-NarQ-NarX-like"/>
    <property type="match status" value="1"/>
</dbReference>
<dbReference type="PROSITE" id="PS50005">
    <property type="entry name" value="TPR"/>
    <property type="match status" value="2"/>
</dbReference>
<dbReference type="RefSeq" id="WP_189566396.1">
    <property type="nucleotide sequence ID" value="NZ_BMXF01000004.1"/>
</dbReference>
<dbReference type="GO" id="GO:0016020">
    <property type="term" value="C:membrane"/>
    <property type="evidence" value="ECO:0007669"/>
    <property type="project" value="InterPro"/>
</dbReference>
<keyword evidence="3" id="KW-0597">Phosphoprotein</keyword>
<dbReference type="Gene3D" id="3.30.565.10">
    <property type="entry name" value="Histidine kinase-like ATPase, C-terminal domain"/>
    <property type="match status" value="1"/>
</dbReference>
<keyword evidence="7" id="KW-0067">ATP-binding</keyword>
<keyword evidence="13" id="KW-1185">Reference proteome</keyword>
<dbReference type="InterPro" id="IPR011712">
    <property type="entry name" value="Sig_transdc_His_kin_sub3_dim/P"/>
</dbReference>
<dbReference type="Gene3D" id="1.25.40.10">
    <property type="entry name" value="Tetratricopeptide repeat domain"/>
    <property type="match status" value="2"/>
</dbReference>
<dbReference type="SMART" id="SM00387">
    <property type="entry name" value="HATPase_c"/>
    <property type="match status" value="1"/>
</dbReference>
<protein>
    <recommendedName>
        <fullName evidence="2">histidine kinase</fullName>
        <ecNumber evidence="2">2.7.13.3</ecNumber>
    </recommendedName>
</protein>
<dbReference type="EC" id="2.7.13.3" evidence="2"/>
<dbReference type="PANTHER" id="PTHR24421:SF10">
    <property type="entry name" value="NITRATE_NITRITE SENSOR PROTEIN NARQ"/>
    <property type="match status" value="1"/>
</dbReference>
<keyword evidence="8" id="KW-0902">Two-component regulatory system</keyword>
<keyword evidence="6" id="KW-0418">Kinase</keyword>
<dbReference type="InterPro" id="IPR011990">
    <property type="entry name" value="TPR-like_helical_dom_sf"/>
</dbReference>
<evidence type="ECO:0000256" key="3">
    <source>
        <dbReference type="ARBA" id="ARBA00022553"/>
    </source>
</evidence>
<evidence type="ECO:0000256" key="6">
    <source>
        <dbReference type="ARBA" id="ARBA00022777"/>
    </source>
</evidence>
<evidence type="ECO:0000259" key="11">
    <source>
        <dbReference type="PROSITE" id="PS50109"/>
    </source>
</evidence>
<keyword evidence="10" id="KW-1133">Transmembrane helix</keyword>
<reference evidence="12 13" key="1">
    <citation type="journal article" date="2014" name="Int. J. Syst. Evol. Microbiol.">
        <title>Complete genome sequence of Corynebacterium casei LMG S-19264T (=DSM 44701T), isolated from a smear-ripened cheese.</title>
        <authorList>
            <consortium name="US DOE Joint Genome Institute (JGI-PGF)"/>
            <person name="Walter F."/>
            <person name="Albersmeier A."/>
            <person name="Kalinowski J."/>
            <person name="Ruckert C."/>
        </authorList>
    </citation>
    <scope>NUCLEOTIDE SEQUENCE [LARGE SCALE GENOMIC DNA]</scope>
    <source>
        <strain evidence="12 13">KCTC 12866</strain>
    </source>
</reference>
<evidence type="ECO:0000256" key="1">
    <source>
        <dbReference type="ARBA" id="ARBA00000085"/>
    </source>
</evidence>
<feature type="transmembrane region" description="Helical" evidence="10">
    <location>
        <begin position="352"/>
        <end position="373"/>
    </location>
</feature>
<proteinExistence type="predicted"/>
<organism evidence="12 13">
    <name type="scientific">Persicitalea jodogahamensis</name>
    <dbReference type="NCBI Taxonomy" id="402147"/>
    <lineage>
        <taxon>Bacteria</taxon>
        <taxon>Pseudomonadati</taxon>
        <taxon>Bacteroidota</taxon>
        <taxon>Cytophagia</taxon>
        <taxon>Cytophagales</taxon>
        <taxon>Spirosomataceae</taxon>
        <taxon>Persicitalea</taxon>
    </lineage>
</organism>
<gene>
    <name evidence="12" type="ORF">GCM10007390_39290</name>
</gene>
<keyword evidence="4" id="KW-0808">Transferase</keyword>
<comment type="caution">
    <text evidence="12">The sequence shown here is derived from an EMBL/GenBank/DDBJ whole genome shotgun (WGS) entry which is preliminary data.</text>
</comment>
<dbReference type="PROSITE" id="PS50109">
    <property type="entry name" value="HIS_KIN"/>
    <property type="match status" value="1"/>
</dbReference>
<dbReference type="GO" id="GO:0046983">
    <property type="term" value="F:protein dimerization activity"/>
    <property type="evidence" value="ECO:0007669"/>
    <property type="project" value="InterPro"/>
</dbReference>
<feature type="domain" description="Histidine kinase" evidence="11">
    <location>
        <begin position="449"/>
        <end position="639"/>
    </location>
</feature>
<comment type="catalytic activity">
    <reaction evidence="1">
        <text>ATP + protein L-histidine = ADP + protein N-phospho-L-histidine.</text>
        <dbReference type="EC" id="2.7.13.3"/>
    </reaction>
</comment>
<dbReference type="Pfam" id="PF13424">
    <property type="entry name" value="TPR_12"/>
    <property type="match status" value="1"/>
</dbReference>
<evidence type="ECO:0000256" key="4">
    <source>
        <dbReference type="ARBA" id="ARBA00022679"/>
    </source>
</evidence>
<dbReference type="GO" id="GO:0005524">
    <property type="term" value="F:ATP binding"/>
    <property type="evidence" value="ECO:0007669"/>
    <property type="project" value="UniProtKB-KW"/>
</dbReference>
<dbReference type="GO" id="GO:0000155">
    <property type="term" value="F:phosphorelay sensor kinase activity"/>
    <property type="evidence" value="ECO:0007669"/>
    <property type="project" value="InterPro"/>
</dbReference>
<evidence type="ECO:0000256" key="5">
    <source>
        <dbReference type="ARBA" id="ARBA00022741"/>
    </source>
</evidence>